<keyword evidence="3" id="KW-0472">Membrane</keyword>
<comment type="caution">
    <text evidence="6">The sequence shown here is derived from an EMBL/GenBank/DDBJ whole genome shotgun (WGS) entry which is preliminary data.</text>
</comment>
<protein>
    <recommendedName>
        <fullName evidence="5">Gnk2-homologous domain-containing protein</fullName>
    </recommendedName>
</protein>
<name>A0A835AQ40_9POAL</name>
<dbReference type="InterPro" id="IPR038408">
    <property type="entry name" value="GNK2_sf"/>
</dbReference>
<evidence type="ECO:0000256" key="3">
    <source>
        <dbReference type="SAM" id="Phobius"/>
    </source>
</evidence>
<evidence type="ECO:0000313" key="7">
    <source>
        <dbReference type="Proteomes" id="UP000636709"/>
    </source>
</evidence>
<keyword evidence="7" id="KW-1185">Reference proteome</keyword>
<dbReference type="CDD" id="cd23509">
    <property type="entry name" value="Gnk2-like"/>
    <property type="match status" value="1"/>
</dbReference>
<feature type="domain" description="Gnk2-homologous" evidence="5">
    <location>
        <begin position="23"/>
        <end position="129"/>
    </location>
</feature>
<keyword evidence="1 4" id="KW-0732">Signal</keyword>
<dbReference type="EMBL" id="JACEFO010002272">
    <property type="protein sequence ID" value="KAF8669148.1"/>
    <property type="molecule type" value="Genomic_DNA"/>
</dbReference>
<gene>
    <name evidence="6" type="ORF">HU200_051475</name>
</gene>
<reference evidence="6" key="1">
    <citation type="submission" date="2020-07" db="EMBL/GenBank/DDBJ databases">
        <title>Genome sequence and genetic diversity analysis of an under-domesticated orphan crop, white fonio (Digitaria exilis).</title>
        <authorList>
            <person name="Bennetzen J.L."/>
            <person name="Chen S."/>
            <person name="Ma X."/>
            <person name="Wang X."/>
            <person name="Yssel A.E.J."/>
            <person name="Chaluvadi S.R."/>
            <person name="Johnson M."/>
            <person name="Gangashetty P."/>
            <person name="Hamidou F."/>
            <person name="Sanogo M.D."/>
            <person name="Zwaenepoel A."/>
            <person name="Wallace J."/>
            <person name="Van De Peer Y."/>
            <person name="Van Deynze A."/>
        </authorList>
    </citation>
    <scope>NUCLEOTIDE SEQUENCE</scope>
    <source>
        <tissue evidence="6">Leaves</tissue>
    </source>
</reference>
<dbReference type="PANTHER" id="PTHR32099">
    <property type="entry name" value="CYSTEINE-RICH REPEAT SECRETORY PROTEIN"/>
    <property type="match status" value="1"/>
</dbReference>
<dbReference type="AlphaFoldDB" id="A0A835AQ40"/>
<dbReference type="PROSITE" id="PS51473">
    <property type="entry name" value="GNK2"/>
    <property type="match status" value="1"/>
</dbReference>
<evidence type="ECO:0000256" key="1">
    <source>
        <dbReference type="ARBA" id="ARBA00022729"/>
    </source>
</evidence>
<evidence type="ECO:0000313" key="6">
    <source>
        <dbReference type="EMBL" id="KAF8669148.1"/>
    </source>
</evidence>
<dbReference type="OrthoDB" id="684391at2759"/>
<dbReference type="Pfam" id="PF01657">
    <property type="entry name" value="Stress-antifung"/>
    <property type="match status" value="1"/>
</dbReference>
<organism evidence="6 7">
    <name type="scientific">Digitaria exilis</name>
    <dbReference type="NCBI Taxonomy" id="1010633"/>
    <lineage>
        <taxon>Eukaryota</taxon>
        <taxon>Viridiplantae</taxon>
        <taxon>Streptophyta</taxon>
        <taxon>Embryophyta</taxon>
        <taxon>Tracheophyta</taxon>
        <taxon>Spermatophyta</taxon>
        <taxon>Magnoliopsida</taxon>
        <taxon>Liliopsida</taxon>
        <taxon>Poales</taxon>
        <taxon>Poaceae</taxon>
        <taxon>PACMAD clade</taxon>
        <taxon>Panicoideae</taxon>
        <taxon>Panicodae</taxon>
        <taxon>Paniceae</taxon>
        <taxon>Anthephorinae</taxon>
        <taxon>Digitaria</taxon>
    </lineage>
</organism>
<keyword evidence="2" id="KW-0677">Repeat</keyword>
<evidence type="ECO:0000256" key="2">
    <source>
        <dbReference type="ARBA" id="ARBA00022737"/>
    </source>
</evidence>
<feature type="signal peptide" evidence="4">
    <location>
        <begin position="1"/>
        <end position="22"/>
    </location>
</feature>
<keyword evidence="3" id="KW-0812">Transmembrane</keyword>
<dbReference type="PANTHER" id="PTHR32099:SF9">
    <property type="entry name" value="OS07G0538300 PROTEIN"/>
    <property type="match status" value="1"/>
</dbReference>
<evidence type="ECO:0000259" key="5">
    <source>
        <dbReference type="PROSITE" id="PS51473"/>
    </source>
</evidence>
<keyword evidence="3" id="KW-1133">Transmembrane helix</keyword>
<evidence type="ECO:0000256" key="4">
    <source>
        <dbReference type="SAM" id="SignalP"/>
    </source>
</evidence>
<feature type="chain" id="PRO_5032552713" description="Gnk2-homologous domain-containing protein" evidence="4">
    <location>
        <begin position="23"/>
        <end position="176"/>
    </location>
</feature>
<dbReference type="InterPro" id="IPR002902">
    <property type="entry name" value="GNK2"/>
</dbReference>
<dbReference type="Proteomes" id="UP000636709">
    <property type="component" value="Unassembled WGS sequence"/>
</dbReference>
<proteinExistence type="predicted"/>
<accession>A0A835AQ40</accession>
<dbReference type="Gene3D" id="3.30.430.20">
    <property type="entry name" value="Gnk2 domain, C-X8-C-X2-C motif"/>
    <property type="match status" value="1"/>
</dbReference>
<sequence length="176" mass="19358">MKNSSLLSLVVLIAASLLTAAAWSDVSCGGGGGNYTANSTYEANLRRLAAVLPAEAAASHRHRYAHPPRAVGYWPNRVRADWSCYGRDEGDCAACIAGAFKSMERECPFRREASFYSGGCSLHLSQYRILESDAFGRNTMTRMLVMGMIFQAFGLSCLFFLFLQAWRHDIKKGTIA</sequence>
<feature type="transmembrane region" description="Helical" evidence="3">
    <location>
        <begin position="143"/>
        <end position="163"/>
    </location>
</feature>